<proteinExistence type="inferred from homology"/>
<feature type="region of interest" description="Disordered" evidence="7">
    <location>
        <begin position="32"/>
        <end position="115"/>
    </location>
</feature>
<dbReference type="PANTHER" id="PTHR32467:SF114">
    <property type="entry name" value="OS02G0747600 PROTEIN"/>
    <property type="match status" value="1"/>
</dbReference>
<reference evidence="9" key="2">
    <citation type="submission" date="2018-05" db="EMBL/GenBank/DDBJ databases">
        <title>OpunRS2 (Oryza punctata Reference Sequence Version 2).</title>
        <authorList>
            <person name="Zhang J."/>
            <person name="Kudrna D."/>
            <person name="Lee S."/>
            <person name="Talag J."/>
            <person name="Welchert J."/>
            <person name="Wing R.A."/>
        </authorList>
    </citation>
    <scope>NUCLEOTIDE SEQUENCE [LARGE SCALE GENOMIC DNA]</scope>
</reference>
<dbReference type="PROSITE" id="PS51032">
    <property type="entry name" value="AP2_ERF"/>
    <property type="match status" value="2"/>
</dbReference>
<keyword evidence="2" id="KW-0805">Transcription regulation</keyword>
<keyword evidence="4" id="KW-0804">Transcription</keyword>
<evidence type="ECO:0000256" key="5">
    <source>
        <dbReference type="ARBA" id="ARBA00023242"/>
    </source>
</evidence>
<dbReference type="Proteomes" id="UP000026962">
    <property type="component" value="Chromosome 2"/>
</dbReference>
<dbReference type="InterPro" id="IPR001471">
    <property type="entry name" value="AP2/ERF_dom"/>
</dbReference>
<dbReference type="eggNOG" id="ENOG502RY6Q">
    <property type="taxonomic scope" value="Eukaryota"/>
</dbReference>
<evidence type="ECO:0000256" key="6">
    <source>
        <dbReference type="ARBA" id="ARBA00037973"/>
    </source>
</evidence>
<dbReference type="PRINTS" id="PR00367">
    <property type="entry name" value="ETHRSPELEMNT"/>
</dbReference>
<evidence type="ECO:0000313" key="9">
    <source>
        <dbReference type="EnsemblPlants" id="OPUNC02G30010.1"/>
    </source>
</evidence>
<name>A0A0E0K587_ORYPU</name>
<keyword evidence="3" id="KW-0238">DNA-binding</keyword>
<evidence type="ECO:0000256" key="7">
    <source>
        <dbReference type="SAM" id="MobiDB-lite"/>
    </source>
</evidence>
<keyword evidence="5" id="KW-0539">Nucleus</keyword>
<evidence type="ECO:0000259" key="8">
    <source>
        <dbReference type="PROSITE" id="PS51032"/>
    </source>
</evidence>
<dbReference type="PANTHER" id="PTHR32467">
    <property type="entry name" value="AP2-LIKE ETHYLENE-RESPONSIVE TRANSCRIPTION FACTOR"/>
    <property type="match status" value="1"/>
</dbReference>
<dbReference type="InterPro" id="IPR036955">
    <property type="entry name" value="AP2/ERF_dom_sf"/>
</dbReference>
<feature type="domain" description="AP2/ERF" evidence="8">
    <location>
        <begin position="312"/>
        <end position="370"/>
    </location>
</feature>
<evidence type="ECO:0000256" key="3">
    <source>
        <dbReference type="ARBA" id="ARBA00023125"/>
    </source>
</evidence>
<sequence length="395" mass="43239">MRGKILIRRTDCIIWEAFGSLVPIDPFRPREMESSLKEEKAAGELGDDEKAERSSPINLNSLPATAAAAAAAPDEGGLHSAVESGAKDSSSTKGVESLGTGHKKIPKSEVVDEDDVQTCAEGTNDSVVPSNSKNPINEKDATVNVAENGQSADGIPEDQRVTILSVVKKDEPADDVRDSVNPVTVVSYRDEKGGTSATAGTTAVRPAGTRSSSFHGVTRHRWSGKYEAHLWDSSCIMEGRRRKGKQGSYDTEEKAARSYDVAALKYWGQNTKLNFSVSEYERELEDIRDMSREECVTYLRRRSSCFSRGASIYRGVTRRQKDGRWQARIGLVAGTRDIYLGTFKTEEEAAEAYDIAAIEIRGKNAVTNFDRSNYMEKGMHCIEGAGLKLLASKPE</sequence>
<feature type="region of interest" description="Disordered" evidence="7">
    <location>
        <begin position="192"/>
        <end position="216"/>
    </location>
</feature>
<comment type="similarity">
    <text evidence="6">Belongs to the AP2/ERF transcription factor family. AP2 subfamily.</text>
</comment>
<feature type="domain" description="AP2/ERF" evidence="8">
    <location>
        <begin position="213"/>
        <end position="276"/>
    </location>
</feature>
<organism evidence="9">
    <name type="scientific">Oryza punctata</name>
    <name type="common">Red rice</name>
    <dbReference type="NCBI Taxonomy" id="4537"/>
    <lineage>
        <taxon>Eukaryota</taxon>
        <taxon>Viridiplantae</taxon>
        <taxon>Streptophyta</taxon>
        <taxon>Embryophyta</taxon>
        <taxon>Tracheophyta</taxon>
        <taxon>Spermatophyta</taxon>
        <taxon>Magnoliopsida</taxon>
        <taxon>Liliopsida</taxon>
        <taxon>Poales</taxon>
        <taxon>Poaceae</taxon>
        <taxon>BOP clade</taxon>
        <taxon>Oryzoideae</taxon>
        <taxon>Oryzeae</taxon>
        <taxon>Oryzinae</taxon>
        <taxon>Oryza</taxon>
    </lineage>
</organism>
<dbReference type="InterPro" id="IPR016177">
    <property type="entry name" value="DNA-bd_dom_sf"/>
</dbReference>
<dbReference type="SMART" id="SM00380">
    <property type="entry name" value="AP2"/>
    <property type="match status" value="2"/>
</dbReference>
<dbReference type="Pfam" id="PF00847">
    <property type="entry name" value="AP2"/>
    <property type="match status" value="1"/>
</dbReference>
<dbReference type="HOGENOM" id="CLU_063352_0_0_1"/>
<dbReference type="Gramene" id="OPUNC02G30010.1">
    <property type="protein sequence ID" value="OPUNC02G30010.1"/>
    <property type="gene ID" value="OPUNC02G30010"/>
</dbReference>
<dbReference type="STRING" id="4537.A0A0E0K587"/>
<dbReference type="SUPFAM" id="SSF54171">
    <property type="entry name" value="DNA-binding domain"/>
    <property type="match status" value="2"/>
</dbReference>
<dbReference type="GO" id="GO:0003677">
    <property type="term" value="F:DNA binding"/>
    <property type="evidence" value="ECO:0007669"/>
    <property type="project" value="UniProtKB-KW"/>
</dbReference>
<keyword evidence="10" id="KW-1185">Reference proteome</keyword>
<dbReference type="AlphaFoldDB" id="A0A0E0K587"/>
<dbReference type="EnsemblPlants" id="OPUNC02G30010.1">
    <property type="protein sequence ID" value="OPUNC02G30010.1"/>
    <property type="gene ID" value="OPUNC02G30010"/>
</dbReference>
<dbReference type="OMA" id="CRMEGRR"/>
<evidence type="ECO:0000313" key="10">
    <source>
        <dbReference type="Proteomes" id="UP000026962"/>
    </source>
</evidence>
<feature type="compositionally biased region" description="Low complexity" evidence="7">
    <location>
        <begin position="194"/>
        <end position="203"/>
    </location>
</feature>
<dbReference type="CDD" id="cd00018">
    <property type="entry name" value="AP2"/>
    <property type="match status" value="2"/>
</dbReference>
<reference evidence="9" key="1">
    <citation type="submission" date="2015-04" db="UniProtKB">
        <authorList>
            <consortium name="EnsemblPlants"/>
        </authorList>
    </citation>
    <scope>IDENTIFICATION</scope>
</reference>
<dbReference type="GO" id="GO:0005634">
    <property type="term" value="C:nucleus"/>
    <property type="evidence" value="ECO:0007669"/>
    <property type="project" value="UniProtKB-SubCell"/>
</dbReference>
<dbReference type="Gene3D" id="3.30.730.10">
    <property type="entry name" value="AP2/ERF domain"/>
    <property type="match status" value="2"/>
</dbReference>
<evidence type="ECO:0000256" key="1">
    <source>
        <dbReference type="ARBA" id="ARBA00004123"/>
    </source>
</evidence>
<evidence type="ECO:0000256" key="4">
    <source>
        <dbReference type="ARBA" id="ARBA00023163"/>
    </source>
</evidence>
<accession>A0A0E0K587</accession>
<evidence type="ECO:0000256" key="2">
    <source>
        <dbReference type="ARBA" id="ARBA00023015"/>
    </source>
</evidence>
<dbReference type="GO" id="GO:0003700">
    <property type="term" value="F:DNA-binding transcription factor activity"/>
    <property type="evidence" value="ECO:0007669"/>
    <property type="project" value="InterPro"/>
</dbReference>
<comment type="subcellular location">
    <subcellularLocation>
        <location evidence="1">Nucleus</location>
    </subcellularLocation>
</comment>
<feature type="compositionally biased region" description="Basic and acidic residues" evidence="7">
    <location>
        <begin position="32"/>
        <end position="53"/>
    </location>
</feature>
<protein>
    <recommendedName>
        <fullName evidence="8">AP2/ERF domain-containing protein</fullName>
    </recommendedName>
</protein>